<proteinExistence type="predicted"/>
<organism evidence="1 2">
    <name type="scientific">Pluteus cervinus</name>
    <dbReference type="NCBI Taxonomy" id="181527"/>
    <lineage>
        <taxon>Eukaryota</taxon>
        <taxon>Fungi</taxon>
        <taxon>Dikarya</taxon>
        <taxon>Basidiomycota</taxon>
        <taxon>Agaricomycotina</taxon>
        <taxon>Agaricomycetes</taxon>
        <taxon>Agaricomycetidae</taxon>
        <taxon>Agaricales</taxon>
        <taxon>Pluteineae</taxon>
        <taxon>Pluteaceae</taxon>
        <taxon>Pluteus</taxon>
    </lineage>
</organism>
<name>A0ACD3AEM2_9AGAR</name>
<reference evidence="1 2" key="1">
    <citation type="journal article" date="2019" name="Nat. Ecol. Evol.">
        <title>Megaphylogeny resolves global patterns of mushroom evolution.</title>
        <authorList>
            <person name="Varga T."/>
            <person name="Krizsan K."/>
            <person name="Foldi C."/>
            <person name="Dima B."/>
            <person name="Sanchez-Garcia M."/>
            <person name="Sanchez-Ramirez S."/>
            <person name="Szollosi G.J."/>
            <person name="Szarkandi J.G."/>
            <person name="Papp V."/>
            <person name="Albert L."/>
            <person name="Andreopoulos W."/>
            <person name="Angelini C."/>
            <person name="Antonin V."/>
            <person name="Barry K.W."/>
            <person name="Bougher N.L."/>
            <person name="Buchanan P."/>
            <person name="Buyck B."/>
            <person name="Bense V."/>
            <person name="Catcheside P."/>
            <person name="Chovatia M."/>
            <person name="Cooper J."/>
            <person name="Damon W."/>
            <person name="Desjardin D."/>
            <person name="Finy P."/>
            <person name="Geml J."/>
            <person name="Haridas S."/>
            <person name="Hughes K."/>
            <person name="Justo A."/>
            <person name="Karasinski D."/>
            <person name="Kautmanova I."/>
            <person name="Kiss B."/>
            <person name="Kocsube S."/>
            <person name="Kotiranta H."/>
            <person name="LaButti K.M."/>
            <person name="Lechner B.E."/>
            <person name="Liimatainen K."/>
            <person name="Lipzen A."/>
            <person name="Lukacs Z."/>
            <person name="Mihaltcheva S."/>
            <person name="Morgado L.N."/>
            <person name="Niskanen T."/>
            <person name="Noordeloos M.E."/>
            <person name="Ohm R.A."/>
            <person name="Ortiz-Santana B."/>
            <person name="Ovrebo C."/>
            <person name="Racz N."/>
            <person name="Riley R."/>
            <person name="Savchenko A."/>
            <person name="Shiryaev A."/>
            <person name="Soop K."/>
            <person name="Spirin V."/>
            <person name="Szebenyi C."/>
            <person name="Tomsovsky M."/>
            <person name="Tulloss R.E."/>
            <person name="Uehling J."/>
            <person name="Grigoriev I.V."/>
            <person name="Vagvolgyi C."/>
            <person name="Papp T."/>
            <person name="Martin F.M."/>
            <person name="Miettinen O."/>
            <person name="Hibbett D.S."/>
            <person name="Nagy L.G."/>
        </authorList>
    </citation>
    <scope>NUCLEOTIDE SEQUENCE [LARGE SCALE GENOMIC DNA]</scope>
    <source>
        <strain evidence="1 2">NL-1719</strain>
    </source>
</reference>
<evidence type="ECO:0000313" key="1">
    <source>
        <dbReference type="EMBL" id="TFK64131.1"/>
    </source>
</evidence>
<protein>
    <submittedName>
        <fullName evidence="1">Uncharacterized protein</fullName>
    </submittedName>
</protein>
<evidence type="ECO:0000313" key="2">
    <source>
        <dbReference type="Proteomes" id="UP000308600"/>
    </source>
</evidence>
<gene>
    <name evidence="1" type="ORF">BDN72DRAFT_846883</name>
</gene>
<accession>A0ACD3AEM2</accession>
<dbReference type="EMBL" id="ML208488">
    <property type="protein sequence ID" value="TFK64131.1"/>
    <property type="molecule type" value="Genomic_DNA"/>
</dbReference>
<dbReference type="Proteomes" id="UP000308600">
    <property type="component" value="Unassembled WGS sequence"/>
</dbReference>
<sequence length="245" mass="27734">MPTTSTDARSSRESTISMEFRSHNGGDVTFRSSDNVNFYLDKKYLSVMTGGFPPSEFEHTDEEAVPLSEDSITLDLLFQFAYPKHHPDLRNLEMNTLMNLAHAAEKYEVYAAVSICRLLMSYNECALLLLGTSLPVMADHLPTAAFVTWGHYISAWELIRSAWMTSVFDTLDRRGEDGCPKASCQKTRHLRKELSLSIQPQTRVQELLDGVSCNGCRSRIMKAWGNGLASTYYNFPKYSSFSRRT</sequence>
<keyword evidence="2" id="KW-1185">Reference proteome</keyword>